<dbReference type="InterPro" id="IPR056242">
    <property type="entry name" value="PIN_TASOR"/>
</dbReference>
<evidence type="ECO:0000259" key="3">
    <source>
        <dbReference type="Pfam" id="PF24630"/>
    </source>
</evidence>
<dbReference type="GO" id="GO:0000792">
    <property type="term" value="C:heterochromatin"/>
    <property type="evidence" value="ECO:0007669"/>
    <property type="project" value="TreeGrafter"/>
</dbReference>
<dbReference type="AlphaFoldDB" id="A0A2G9RUJ8"/>
<evidence type="ECO:0000259" key="2">
    <source>
        <dbReference type="Pfam" id="PF23314"/>
    </source>
</evidence>
<evidence type="ECO:0000256" key="1">
    <source>
        <dbReference type="SAM" id="MobiDB-lite"/>
    </source>
</evidence>
<feature type="region of interest" description="Disordered" evidence="1">
    <location>
        <begin position="193"/>
        <end position="221"/>
    </location>
</feature>
<dbReference type="GO" id="GO:0097355">
    <property type="term" value="P:protein localization to heterochromatin"/>
    <property type="evidence" value="ECO:0007669"/>
    <property type="project" value="TreeGrafter"/>
</dbReference>
<dbReference type="PANTHER" id="PTHR16207:SF1">
    <property type="entry name" value="PROTEIN TASOR"/>
    <property type="match status" value="1"/>
</dbReference>
<organism evidence="4">
    <name type="scientific">Aquarana catesbeiana</name>
    <name type="common">American bullfrog</name>
    <name type="synonym">Rana catesbeiana</name>
    <dbReference type="NCBI Taxonomy" id="8400"/>
    <lineage>
        <taxon>Eukaryota</taxon>
        <taxon>Metazoa</taxon>
        <taxon>Chordata</taxon>
        <taxon>Craniata</taxon>
        <taxon>Vertebrata</taxon>
        <taxon>Euteleostomi</taxon>
        <taxon>Amphibia</taxon>
        <taxon>Batrachia</taxon>
        <taxon>Anura</taxon>
        <taxon>Neobatrachia</taxon>
        <taxon>Ranoidea</taxon>
        <taxon>Ranidae</taxon>
        <taxon>Aquarana</taxon>
    </lineage>
</organism>
<feature type="domain" description="TASOR alpha/beta" evidence="2">
    <location>
        <begin position="333"/>
        <end position="367"/>
    </location>
</feature>
<feature type="region of interest" description="Disordered" evidence="1">
    <location>
        <begin position="31"/>
        <end position="86"/>
    </location>
</feature>
<reference evidence="4" key="1">
    <citation type="submission" date="2017-08" db="EMBL/GenBank/DDBJ databases">
        <title>Assembly of the North American Bullfrog Genome.</title>
        <authorList>
            <person name="Warren R.L."/>
            <person name="Vandervalk B.P."/>
            <person name="Kucuk E."/>
            <person name="Birol I."/>
            <person name="Helbing C."/>
            <person name="Pandoh P."/>
            <person name="Behsaz B."/>
            <person name="Mohamadi H."/>
            <person name="Chu J."/>
            <person name="Jackman S."/>
            <person name="Hammond S.A."/>
            <person name="Veldhoen N."/>
            <person name="Kirk H."/>
            <person name="Zhao Y."/>
            <person name="Coope R."/>
            <person name="Pleasance S."/>
            <person name="Moore R."/>
            <person name="Holt R."/>
        </authorList>
    </citation>
    <scope>NUCLEOTIDE SEQUENCE</scope>
    <source>
        <strain evidence="4">Bruno</strain>
        <tissue evidence="4">Liver</tissue>
    </source>
</reference>
<dbReference type="CDD" id="cd22569">
    <property type="entry name" value="TASOR_PBD"/>
    <property type="match status" value="1"/>
</dbReference>
<evidence type="ECO:0000313" key="4">
    <source>
        <dbReference type="EMBL" id="PIO31552.1"/>
    </source>
</evidence>
<dbReference type="PANTHER" id="PTHR16207">
    <property type="entry name" value="SET DOMAIN-CONTAINING PROTEIN"/>
    <property type="match status" value="1"/>
</dbReference>
<dbReference type="Pfam" id="PF23314">
    <property type="entry name" value="TASOR_alpha-beta"/>
    <property type="match status" value="1"/>
</dbReference>
<sequence length="538" mass="61013">MYTAAGEEENVPEDHVGFLKDENQQGLSVVEEQSVYSPLRDTFPDDPRVHNTKRKGCGYSPLAEYQKGRRRSSQNERAANSDQSTRKGHCFLKTKHCQNGVIESTVQEIYSSFSERLQEVLREKDIAYTAVTAPVLSSDEKDVRLSDWLYARTSSIPVQQYIDELRVKLDSVVNSYLSSPETGMPLNMETEVKESMESLHHSQQQNNLNDHAHPSKDSGDILEPLQSSEFIHNGCVEGKPQRSGQDVTMEEIPVPLAELVPRSSQDAGIQNQEKMTSATPDITASSTALAHLINQMNPEVFSNLVKIFTHVNKNIVKFYIHTEQEENSICQQIKIPSLITLKKQSCVSFAGVDSLDDLKNHTYNELFVSGGFIVSDDTVLNPENITEDVLKNFLLFLEQIDSPDGKWQWKIHCKFQKKLKELGRLNKTALNILTLLNTYQKKHLVEILAYHMCDSQTRQAPELDCLIRLQVQNIQQRHLIFLTEKDKSLFSSHAENGILVTSMDEFINNFTDLVGHHNSSNEEHCLSQLVNQENQKGI</sequence>
<protein>
    <submittedName>
        <fullName evidence="4">Uncharacterized protein</fullName>
    </submittedName>
</protein>
<name>A0A2G9RUJ8_AQUCT</name>
<dbReference type="OrthoDB" id="5960959at2759"/>
<dbReference type="Pfam" id="PF24630">
    <property type="entry name" value="PIN_TASOR"/>
    <property type="match status" value="1"/>
</dbReference>
<accession>A0A2G9RUJ8</accession>
<dbReference type="InterPro" id="IPR046432">
    <property type="entry name" value="TASOR"/>
</dbReference>
<dbReference type="GO" id="GO:0005654">
    <property type="term" value="C:nucleoplasm"/>
    <property type="evidence" value="ECO:0007669"/>
    <property type="project" value="TreeGrafter"/>
</dbReference>
<dbReference type="GO" id="GO:0045814">
    <property type="term" value="P:negative regulation of gene expression, epigenetic"/>
    <property type="evidence" value="ECO:0007669"/>
    <property type="project" value="InterPro"/>
</dbReference>
<gene>
    <name evidence="4" type="ORF">AB205_0008730</name>
</gene>
<dbReference type="GO" id="GO:0003682">
    <property type="term" value="F:chromatin binding"/>
    <property type="evidence" value="ECO:0007669"/>
    <property type="project" value="TreeGrafter"/>
</dbReference>
<proteinExistence type="predicted"/>
<dbReference type="EMBL" id="KV931233">
    <property type="protein sequence ID" value="PIO31552.1"/>
    <property type="molecule type" value="Genomic_DNA"/>
</dbReference>
<feature type="compositionally biased region" description="Basic and acidic residues" evidence="1">
    <location>
        <begin position="210"/>
        <end position="219"/>
    </location>
</feature>
<feature type="domain" description="TASOR PIN" evidence="3">
    <location>
        <begin position="371"/>
        <end position="512"/>
    </location>
</feature>
<dbReference type="InterPro" id="IPR056243">
    <property type="entry name" value="TASOR_ab_dom"/>
</dbReference>